<feature type="compositionally biased region" description="Polar residues" evidence="1">
    <location>
        <begin position="322"/>
        <end position="332"/>
    </location>
</feature>
<dbReference type="SUPFAM" id="SSF56436">
    <property type="entry name" value="C-type lectin-like"/>
    <property type="match status" value="1"/>
</dbReference>
<dbReference type="InterPro" id="IPR001304">
    <property type="entry name" value="C-type_lectin-like"/>
</dbReference>
<feature type="non-terminal residue" evidence="3">
    <location>
        <position position="1"/>
    </location>
</feature>
<dbReference type="InterPro" id="IPR050111">
    <property type="entry name" value="C-type_lectin/snaclec_domain"/>
</dbReference>
<feature type="non-terminal residue" evidence="3">
    <location>
        <position position="392"/>
    </location>
</feature>
<feature type="domain" description="C-type lectin" evidence="2">
    <location>
        <begin position="287"/>
        <end position="368"/>
    </location>
</feature>
<evidence type="ECO:0000313" key="4">
    <source>
        <dbReference type="Proteomes" id="UP000037510"/>
    </source>
</evidence>
<feature type="region of interest" description="Disordered" evidence="1">
    <location>
        <begin position="321"/>
        <end position="347"/>
    </location>
</feature>
<dbReference type="EMBL" id="JTDY01000134">
    <property type="protein sequence ID" value="KOB78678.1"/>
    <property type="molecule type" value="Genomic_DNA"/>
</dbReference>
<dbReference type="SMART" id="SM00034">
    <property type="entry name" value="CLECT"/>
    <property type="match status" value="1"/>
</dbReference>
<evidence type="ECO:0000313" key="3">
    <source>
        <dbReference type="EMBL" id="KOB78678.1"/>
    </source>
</evidence>
<reference evidence="3 4" key="1">
    <citation type="journal article" date="2015" name="Genome Biol. Evol.">
        <title>The genome of winter moth (Operophtera brumata) provides a genomic perspective on sexual dimorphism and phenology.</title>
        <authorList>
            <person name="Derks M.F."/>
            <person name="Smit S."/>
            <person name="Salis L."/>
            <person name="Schijlen E."/>
            <person name="Bossers A."/>
            <person name="Mateman C."/>
            <person name="Pijl A.S."/>
            <person name="de Ridder D."/>
            <person name="Groenen M.A."/>
            <person name="Visser M.E."/>
            <person name="Megens H.J."/>
        </authorList>
    </citation>
    <scope>NUCLEOTIDE SEQUENCE [LARGE SCALE GENOMIC DNA]</scope>
    <source>
        <strain evidence="3">WM2013NL</strain>
        <tissue evidence="3">Head and thorax</tissue>
    </source>
</reference>
<proteinExistence type="predicted"/>
<accession>A0A0L7LT91</accession>
<dbReference type="PROSITE" id="PS50041">
    <property type="entry name" value="C_TYPE_LECTIN_2"/>
    <property type="match status" value="1"/>
</dbReference>
<organism evidence="3 4">
    <name type="scientific">Operophtera brumata</name>
    <name type="common">Winter moth</name>
    <name type="synonym">Phalaena brumata</name>
    <dbReference type="NCBI Taxonomy" id="104452"/>
    <lineage>
        <taxon>Eukaryota</taxon>
        <taxon>Metazoa</taxon>
        <taxon>Ecdysozoa</taxon>
        <taxon>Arthropoda</taxon>
        <taxon>Hexapoda</taxon>
        <taxon>Insecta</taxon>
        <taxon>Pterygota</taxon>
        <taxon>Neoptera</taxon>
        <taxon>Endopterygota</taxon>
        <taxon>Lepidoptera</taxon>
        <taxon>Glossata</taxon>
        <taxon>Ditrysia</taxon>
        <taxon>Geometroidea</taxon>
        <taxon>Geometridae</taxon>
        <taxon>Larentiinae</taxon>
        <taxon>Operophtera</taxon>
    </lineage>
</organism>
<dbReference type="PANTHER" id="PTHR22803">
    <property type="entry name" value="MANNOSE, PHOSPHOLIPASE, LECTIN RECEPTOR RELATED"/>
    <property type="match status" value="1"/>
</dbReference>
<protein>
    <submittedName>
        <fullName evidence="3">Putative notch-like protein 5</fullName>
    </submittedName>
</protein>
<evidence type="ECO:0000259" key="2">
    <source>
        <dbReference type="PROSITE" id="PS50041"/>
    </source>
</evidence>
<sequence>LFLIAQPSVFVPECAIHVKASRNIRVHSGHLPRTHGCRLLLPEPSPRYAILAELHKLNVPCTAGFIRYAPSTPILCGKLDQIPIQNRRFLYQLTTKNSLEVHGRPTFAAVFRQVDHCHEVLLTARNGSFEVGPTAKLFCSYKIHLPFGNRVALRLQMGTGSMVDRENDLSNIIHEDAQALCRGMELSLQNGASRWKHCSQPGDPLRNVQIVSEGNFIRLNISVLAKKNTSAMWLKVWWMDKPMEEVVGHCDYGWVLSGDFCISVTRESKRAWRQAEAEPGAGVDDVYWIGATDAVHEGEFRWSDGLPFSFAHWFPGWRKHSSQPNDDGTSGQDCVEARREFPPRPPPAATTFMWNDRGCREHNYFVCERPSVEGKQFINKSPETVLKRYQRI</sequence>
<dbReference type="InterPro" id="IPR016187">
    <property type="entry name" value="CTDL_fold"/>
</dbReference>
<dbReference type="Pfam" id="PF00059">
    <property type="entry name" value="Lectin_C"/>
    <property type="match status" value="1"/>
</dbReference>
<dbReference type="STRING" id="104452.A0A0L7LT91"/>
<dbReference type="InterPro" id="IPR016186">
    <property type="entry name" value="C-type_lectin-like/link_sf"/>
</dbReference>
<gene>
    <name evidence="3" type="ORF">OBRU01_01643</name>
</gene>
<comment type="caution">
    <text evidence="3">The sequence shown here is derived from an EMBL/GenBank/DDBJ whole genome shotgun (WGS) entry which is preliminary data.</text>
</comment>
<name>A0A0L7LT91_OPEBR</name>
<dbReference type="AlphaFoldDB" id="A0A0L7LT91"/>
<dbReference type="Gene3D" id="3.10.100.10">
    <property type="entry name" value="Mannose-Binding Protein A, subunit A"/>
    <property type="match status" value="1"/>
</dbReference>
<evidence type="ECO:0000256" key="1">
    <source>
        <dbReference type="SAM" id="MobiDB-lite"/>
    </source>
</evidence>
<keyword evidence="4" id="KW-1185">Reference proteome</keyword>
<dbReference type="Proteomes" id="UP000037510">
    <property type="component" value="Unassembled WGS sequence"/>
</dbReference>